<dbReference type="OrthoDB" id="1436830at2759"/>
<feature type="non-terminal residue" evidence="1">
    <location>
        <position position="306"/>
    </location>
</feature>
<dbReference type="EMBL" id="QJKJ01003795">
    <property type="protein sequence ID" value="RDX96862.1"/>
    <property type="molecule type" value="Genomic_DNA"/>
</dbReference>
<accession>A0A371H230</accession>
<dbReference type="Proteomes" id="UP000257109">
    <property type="component" value="Unassembled WGS sequence"/>
</dbReference>
<gene>
    <name evidence="1" type="ORF">CR513_20432</name>
</gene>
<evidence type="ECO:0000313" key="2">
    <source>
        <dbReference type="Proteomes" id="UP000257109"/>
    </source>
</evidence>
<sequence>MFSPDITILSNLTKPKTKAIIKKTTALDNMANNDRTLKEWATPDIMYQPWCVQNLEWKQAQSYEHKSGLTHVNTQQFGIRESVASKVVNEVIATNNQRLQNKITELTSLVRQLAIGQHHSSPPVIMAMNNIQFQENVSATIQDLQTQISLLATVIPSQIILSPQENMSDITLRRGKELPQQQSIKGCSSATSIAIVQSLHALVIATNKLQVEQKEELLSYLELQTSKLDNLNSPGKLRQRSTTSLLQFNPVQPFLVSNMNVKLLPLHHSNWAFPCKFSPDYGALVGGIFGLLNLLSKLIFLDTFEH</sequence>
<name>A0A371H230_MUCPR</name>
<evidence type="ECO:0000313" key="1">
    <source>
        <dbReference type="EMBL" id="RDX96862.1"/>
    </source>
</evidence>
<dbReference type="AlphaFoldDB" id="A0A371H230"/>
<comment type="caution">
    <text evidence="1">The sequence shown here is derived from an EMBL/GenBank/DDBJ whole genome shotgun (WGS) entry which is preliminary data.</text>
</comment>
<organism evidence="1 2">
    <name type="scientific">Mucuna pruriens</name>
    <name type="common">Velvet bean</name>
    <name type="synonym">Dolichos pruriens</name>
    <dbReference type="NCBI Taxonomy" id="157652"/>
    <lineage>
        <taxon>Eukaryota</taxon>
        <taxon>Viridiplantae</taxon>
        <taxon>Streptophyta</taxon>
        <taxon>Embryophyta</taxon>
        <taxon>Tracheophyta</taxon>
        <taxon>Spermatophyta</taxon>
        <taxon>Magnoliopsida</taxon>
        <taxon>eudicotyledons</taxon>
        <taxon>Gunneridae</taxon>
        <taxon>Pentapetalae</taxon>
        <taxon>rosids</taxon>
        <taxon>fabids</taxon>
        <taxon>Fabales</taxon>
        <taxon>Fabaceae</taxon>
        <taxon>Papilionoideae</taxon>
        <taxon>50 kb inversion clade</taxon>
        <taxon>NPAAA clade</taxon>
        <taxon>indigoferoid/millettioid clade</taxon>
        <taxon>Phaseoleae</taxon>
        <taxon>Mucuna</taxon>
    </lineage>
</organism>
<protein>
    <submittedName>
        <fullName evidence="1">Uncharacterized protein</fullName>
    </submittedName>
</protein>
<keyword evidence="2" id="KW-1185">Reference proteome</keyword>
<feature type="non-terminal residue" evidence="1">
    <location>
        <position position="1"/>
    </location>
</feature>
<proteinExistence type="predicted"/>
<reference evidence="1" key="1">
    <citation type="submission" date="2018-05" db="EMBL/GenBank/DDBJ databases">
        <title>Draft genome of Mucuna pruriens seed.</title>
        <authorList>
            <person name="Nnadi N.E."/>
            <person name="Vos R."/>
            <person name="Hasami M.H."/>
            <person name="Devisetty U.K."/>
            <person name="Aguiy J.C."/>
        </authorList>
    </citation>
    <scope>NUCLEOTIDE SEQUENCE [LARGE SCALE GENOMIC DNA]</scope>
    <source>
        <strain evidence="1">JCA_2017</strain>
    </source>
</reference>